<dbReference type="SUPFAM" id="SSF50249">
    <property type="entry name" value="Nucleic acid-binding proteins"/>
    <property type="match status" value="1"/>
</dbReference>
<dbReference type="PROSITE" id="PS50071">
    <property type="entry name" value="HOMEOBOX_2"/>
    <property type="match status" value="1"/>
</dbReference>
<dbReference type="InterPro" id="IPR012340">
    <property type="entry name" value="NA-bd_OB-fold"/>
</dbReference>
<reference evidence="6" key="1">
    <citation type="submission" date="2019-11" db="EMBL/GenBank/DDBJ databases">
        <authorList>
            <person name="Liu Y."/>
            <person name="Hou J."/>
            <person name="Li T.-Q."/>
            <person name="Guan C.-H."/>
            <person name="Wu X."/>
            <person name="Wu H.-Z."/>
            <person name="Ling F."/>
            <person name="Zhang R."/>
            <person name="Shi X.-G."/>
            <person name="Ren J.-P."/>
            <person name="Chen E.-F."/>
            <person name="Sun J.-M."/>
        </authorList>
    </citation>
    <scope>NUCLEOTIDE SEQUENCE</scope>
    <source>
        <strain evidence="6">Adult_tree_wgs_1</strain>
        <tissue evidence="6">Leaves</tissue>
    </source>
</reference>
<dbReference type="Pfam" id="PF25246">
    <property type="entry name" value="Nodulin_N"/>
    <property type="match status" value="4"/>
</dbReference>
<dbReference type="InterPro" id="IPR056559">
    <property type="entry name" value="NDX_C"/>
</dbReference>
<keyword evidence="3" id="KW-0371">Homeobox</keyword>
<evidence type="ECO:0000256" key="3">
    <source>
        <dbReference type="PROSITE-ProRule" id="PRU00108"/>
    </source>
</evidence>
<dbReference type="Gene3D" id="2.40.50.140">
    <property type="entry name" value="Nucleic acid-binding proteins"/>
    <property type="match status" value="1"/>
</dbReference>
<evidence type="ECO:0000256" key="1">
    <source>
        <dbReference type="ARBA" id="ARBA00004123"/>
    </source>
</evidence>
<dbReference type="CDD" id="cd00086">
    <property type="entry name" value="homeodomain"/>
    <property type="match status" value="1"/>
</dbReference>
<dbReference type="InterPro" id="IPR057287">
    <property type="entry name" value="Ndx_N"/>
</dbReference>
<evidence type="ECO:0000313" key="6">
    <source>
        <dbReference type="EMBL" id="KAF7119887.1"/>
    </source>
</evidence>
<keyword evidence="2 3" id="KW-0238">DNA-binding</keyword>
<feature type="domain" description="Homeobox" evidence="5">
    <location>
        <begin position="853"/>
        <end position="920"/>
    </location>
</feature>
<evidence type="ECO:0000256" key="2">
    <source>
        <dbReference type="ARBA" id="ARBA00023125"/>
    </source>
</evidence>
<evidence type="ECO:0000256" key="4">
    <source>
        <dbReference type="SAM" id="MobiDB-lite"/>
    </source>
</evidence>
<keyword evidence="7" id="KW-1185">Reference proteome</keyword>
<feature type="region of interest" description="Disordered" evidence="4">
    <location>
        <begin position="919"/>
        <end position="982"/>
    </location>
</feature>
<keyword evidence="3" id="KW-0539">Nucleus</keyword>
<dbReference type="InterPro" id="IPR056560">
    <property type="entry name" value="HTH_NDX"/>
</dbReference>
<dbReference type="FunFam" id="2.40.50.140:FF:000072">
    <property type="entry name" value="SOSS complex subunit B2"/>
    <property type="match status" value="1"/>
</dbReference>
<dbReference type="OrthoDB" id="2020792at2759"/>
<feature type="compositionally biased region" description="Polar residues" evidence="4">
    <location>
        <begin position="799"/>
        <end position="818"/>
    </location>
</feature>
<dbReference type="InterPro" id="IPR001356">
    <property type="entry name" value="HD"/>
</dbReference>
<dbReference type="GO" id="GO:0003697">
    <property type="term" value="F:single-stranded DNA binding"/>
    <property type="evidence" value="ECO:0007669"/>
    <property type="project" value="InterPro"/>
</dbReference>
<dbReference type="Pfam" id="PF24426">
    <property type="entry name" value="HTH_NDX"/>
    <property type="match status" value="1"/>
</dbReference>
<feature type="compositionally biased region" description="Basic and acidic residues" evidence="4">
    <location>
        <begin position="825"/>
        <end position="838"/>
    </location>
</feature>
<feature type="region of interest" description="Disordered" evidence="4">
    <location>
        <begin position="799"/>
        <end position="838"/>
    </location>
</feature>
<dbReference type="EMBL" id="WJXA01000013">
    <property type="protein sequence ID" value="KAF7119887.1"/>
    <property type="molecule type" value="Genomic_DNA"/>
</dbReference>
<protein>
    <recommendedName>
        <fullName evidence="5">Homeobox domain-containing protein</fullName>
    </recommendedName>
</protein>
<dbReference type="GO" id="GO:0005694">
    <property type="term" value="C:chromosome"/>
    <property type="evidence" value="ECO:0007669"/>
    <property type="project" value="UniProtKB-ARBA"/>
</dbReference>
<dbReference type="SMART" id="SM00389">
    <property type="entry name" value="HOX"/>
    <property type="match status" value="1"/>
</dbReference>
<dbReference type="PANTHER" id="PTHR35743:SF1">
    <property type="entry name" value="NODULIN HOMEOBOX"/>
    <property type="match status" value="1"/>
</dbReference>
<comment type="caution">
    <text evidence="6">The sequence shown here is derived from an EMBL/GenBank/DDBJ whole genome shotgun (WGS) entry which is preliminary data.</text>
</comment>
<sequence>MGLGNSAGEALQVPLPSADGNLPSTPYKRWRFEIPWGGWGSEAMESCWTLPVLTYMGRFRFRRMRDTREEPSSSSGHQAVDLISAVKELHNVGSLGLTKLIKDSENNIIQTFTQIGSSSQFDVEKIARCLPLHLIAKVMLSARDEASYKYLLCGIRLLHSLCDLAPRYPKLEQMISSWFHLNRSSSELVSMGTRLPDFCNSSGLPMKALSYLSASSPIDQLHQHIPILLDDVKVSEQLLELVFYLLVVLSNHRQEHHASSHMPLLHSALVACSLYLLTGCIASQWQDIASVLVAHHQVYIFMDAAFAALRVDIKFLQFKLSGQCYDFQRESSSNAEGTLNNLCQLCEASLQFLQSLCQQKSFRERLVKNKELCREGGVLLLARSILKLNVTWFRESPLVVAAVFRLKSKVLSILLIYDASLNDVLSLTCHSPLLQLLHLCEAESLSYLDEVASTPRSMDVAKSVALEVGSQDICVAVLKILKAMVVRGYEICPTGLLQLNAMRLADIFSDDSNFRSYITIYFNKFYDDVCDIDCISQTEILTAIFSLPHREFLSSWCSSNLPIWEEDATLEYDSFGAAGHVLDLFSSSDLPNVMISRSDFIPSNMPRVAFAHQRTSLLVKVIANLHCYVPGLCKEEEDVFLNKFLECLQRELPKLSASDAEKAGIVSRNLRSLLSHAESLTPPYLNEDDVHLFRVFLMRLEPLITPAEIEVKRVQEAQSAGGCSSPIIEKVDTDTNRLGYLKEGTSENSAFQDEDQSYIRGNCIGQTDDIVWQVKGEDKGKSGIMAEGSREIERCIQKVETSGSDSSSTRGKNCTGQMHNVEFPKSGEHSKQSGFEGLKEDEKVEAVISEQKQQRKRKRTIMNDIQITLIEKALLEEPGMQRNAAWVQSWAEKLSAYGSEVTTSQLKNWLNNRKARLARAAKDVRGPSEEDNGFPDKQGGSGRVSHDESAESPTEDVYITSTPGGTHQSTIRESTSRTGSKEKADIQLADFNNFPTKHCFRWGPGQDVLLLNLEGVEIGTGKVYQVRGTWGSCNLEESEMCVVDVNAIRTESHTGLPIPVGMDTKLGNGAIAARVQVHWLGVDGKFQESQGKPPQCTWSTDKKLKAVKQRVYLHRPLLQPLHLCEAESLSYLDEIASTPRRMDVVKSVALEVGSQDMVSLKDIAPAAQNNINTQFIVLDKGRVTFEGQNKTCLALVADNTAAVHFQLWGDECDAFEPSDIICLSNGIFSYQRNNLVLRAGKRGKAEKVGEFTMAFVETPNMSEIRWVPDPNNSKKDFGLTCSLCYLGKYPSATPFLEKSGLLSELSARVVAETTGDKHFCVIERLSGLLRMLSFK</sequence>
<dbReference type="InterPro" id="IPR039325">
    <property type="entry name" value="NDX"/>
</dbReference>
<dbReference type="Proteomes" id="UP000626092">
    <property type="component" value="Unassembled WGS sequence"/>
</dbReference>
<dbReference type="GO" id="GO:0009908">
    <property type="term" value="P:flower development"/>
    <property type="evidence" value="ECO:0007669"/>
    <property type="project" value="InterPro"/>
</dbReference>
<accession>A0A834G1G2</accession>
<feature type="compositionally biased region" description="Polar residues" evidence="4">
    <location>
        <begin position="959"/>
        <end position="978"/>
    </location>
</feature>
<organism evidence="6 7">
    <name type="scientific">Rhododendron simsii</name>
    <name type="common">Sims's rhododendron</name>
    <dbReference type="NCBI Taxonomy" id="118357"/>
    <lineage>
        <taxon>Eukaryota</taxon>
        <taxon>Viridiplantae</taxon>
        <taxon>Streptophyta</taxon>
        <taxon>Embryophyta</taxon>
        <taxon>Tracheophyta</taxon>
        <taxon>Spermatophyta</taxon>
        <taxon>Magnoliopsida</taxon>
        <taxon>eudicotyledons</taxon>
        <taxon>Gunneridae</taxon>
        <taxon>Pentapetalae</taxon>
        <taxon>asterids</taxon>
        <taxon>Ericales</taxon>
        <taxon>Ericaceae</taxon>
        <taxon>Ericoideae</taxon>
        <taxon>Rhodoreae</taxon>
        <taxon>Rhododendron</taxon>
    </lineage>
</organism>
<gene>
    <name evidence="6" type="ORF">RHSIM_Rhsim13G0018500</name>
</gene>
<dbReference type="PANTHER" id="PTHR35743">
    <property type="entry name" value="NODULIN HOMEOBOX"/>
    <property type="match status" value="1"/>
</dbReference>
<evidence type="ECO:0000313" key="7">
    <source>
        <dbReference type="Proteomes" id="UP000626092"/>
    </source>
</evidence>
<evidence type="ECO:0000259" key="5">
    <source>
        <dbReference type="PROSITE" id="PS50071"/>
    </source>
</evidence>
<comment type="subcellular location">
    <subcellularLocation>
        <location evidence="1 3">Nucleus</location>
    </subcellularLocation>
</comment>
<proteinExistence type="predicted"/>
<dbReference type="GO" id="GO:0005634">
    <property type="term" value="C:nucleus"/>
    <property type="evidence" value="ECO:0007669"/>
    <property type="project" value="UniProtKB-SubCell"/>
</dbReference>
<name>A0A834G1G2_RHOSS</name>
<dbReference type="Pfam" id="PF24679">
    <property type="entry name" value="Nodulin_C"/>
    <property type="match status" value="1"/>
</dbReference>
<feature type="DNA-binding region" description="Homeobox" evidence="3">
    <location>
        <begin position="855"/>
        <end position="921"/>
    </location>
</feature>